<comment type="caution">
    <text evidence="2">The sequence shown here is derived from an EMBL/GenBank/DDBJ whole genome shotgun (WGS) entry which is preliminary data.</text>
</comment>
<dbReference type="AlphaFoldDB" id="A0A9Q0DVC0"/>
<evidence type="ECO:0008006" key="4">
    <source>
        <dbReference type="Google" id="ProtNLM"/>
    </source>
</evidence>
<name>A0A9Q0DVC0_9TELE</name>
<feature type="coiled-coil region" evidence="1">
    <location>
        <begin position="19"/>
        <end position="53"/>
    </location>
</feature>
<organism evidence="2 3">
    <name type="scientific">Muraenolepis orangiensis</name>
    <name type="common">Patagonian moray cod</name>
    <dbReference type="NCBI Taxonomy" id="630683"/>
    <lineage>
        <taxon>Eukaryota</taxon>
        <taxon>Metazoa</taxon>
        <taxon>Chordata</taxon>
        <taxon>Craniata</taxon>
        <taxon>Vertebrata</taxon>
        <taxon>Euteleostomi</taxon>
        <taxon>Actinopterygii</taxon>
        <taxon>Neopterygii</taxon>
        <taxon>Teleostei</taxon>
        <taxon>Neoteleostei</taxon>
        <taxon>Acanthomorphata</taxon>
        <taxon>Zeiogadaria</taxon>
        <taxon>Gadariae</taxon>
        <taxon>Gadiformes</taxon>
        <taxon>Muraenolepidoidei</taxon>
        <taxon>Muraenolepididae</taxon>
        <taxon>Muraenolepis</taxon>
    </lineage>
</organism>
<evidence type="ECO:0000313" key="2">
    <source>
        <dbReference type="EMBL" id="KAJ3593267.1"/>
    </source>
</evidence>
<keyword evidence="1" id="KW-0175">Coiled coil</keyword>
<reference evidence="2" key="1">
    <citation type="submission" date="2022-07" db="EMBL/GenBank/DDBJ databases">
        <title>Chromosome-level genome of Muraenolepis orangiensis.</title>
        <authorList>
            <person name="Kim J."/>
        </authorList>
    </citation>
    <scope>NUCLEOTIDE SEQUENCE</scope>
    <source>
        <strain evidence="2">KU_S4_2022</strain>
        <tissue evidence="2">Muscle</tissue>
    </source>
</reference>
<dbReference type="PANTHER" id="PTHR11505">
    <property type="entry name" value="L1 TRANSPOSABLE ELEMENT-RELATED"/>
    <property type="match status" value="1"/>
</dbReference>
<dbReference type="Gene3D" id="3.30.70.1820">
    <property type="entry name" value="L1 transposable element, RRM domain"/>
    <property type="match status" value="1"/>
</dbReference>
<dbReference type="InterPro" id="IPR004244">
    <property type="entry name" value="Transposase_22"/>
</dbReference>
<evidence type="ECO:0000313" key="3">
    <source>
        <dbReference type="Proteomes" id="UP001148018"/>
    </source>
</evidence>
<proteinExistence type="predicted"/>
<dbReference type="OrthoDB" id="10059413at2759"/>
<dbReference type="EMBL" id="JANIIK010000112">
    <property type="protein sequence ID" value="KAJ3593267.1"/>
    <property type="molecule type" value="Genomic_DNA"/>
</dbReference>
<accession>A0A9Q0DVC0</accession>
<keyword evidence="3" id="KW-1185">Reference proteome</keyword>
<gene>
    <name evidence="2" type="ORF">NHX12_005602</name>
</gene>
<sequence length="188" mass="20718">MKGRLTTAESRISDTEDITAQLSATITELETKVQSLAEKNEDLENLSRRSNVQLIGLPENAEGTDAETFLEKWLPEVHGAEHFPTPVMIERAHRIGPANSTSPAQFPRPLVIKFLNFRDKVRVTKATGIKDKVMSVNRQVRLNQMLQSRGIQYGLQFPAKLCITYGGKPITFQTSQDASPAPTGAGGN</sequence>
<evidence type="ECO:0000256" key="1">
    <source>
        <dbReference type="SAM" id="Coils"/>
    </source>
</evidence>
<protein>
    <recommendedName>
        <fullName evidence="4">L1 transposable element RRM domain-containing protein</fullName>
    </recommendedName>
</protein>
<dbReference type="Proteomes" id="UP001148018">
    <property type="component" value="Unassembled WGS sequence"/>
</dbReference>